<comment type="caution">
    <text evidence="1">The sequence shown here is derived from an EMBL/GenBank/DDBJ whole genome shotgun (WGS) entry which is preliminary data.</text>
</comment>
<evidence type="ECO:0000313" key="2">
    <source>
        <dbReference type="Proteomes" id="UP000681967"/>
    </source>
</evidence>
<accession>A0A8S2MU96</accession>
<reference evidence="1" key="1">
    <citation type="submission" date="2021-02" db="EMBL/GenBank/DDBJ databases">
        <authorList>
            <person name="Nowell W R."/>
        </authorList>
    </citation>
    <scope>NUCLEOTIDE SEQUENCE</scope>
</reference>
<dbReference type="Gene3D" id="2.130.10.10">
    <property type="entry name" value="YVTN repeat-like/Quinoprotein amine dehydrogenase"/>
    <property type="match status" value="1"/>
</dbReference>
<dbReference type="PANTHER" id="PTHR44099:SF4">
    <property type="entry name" value="RABCONNECTIN-3B, ISOFORM A"/>
    <property type="match status" value="1"/>
</dbReference>
<dbReference type="PANTHER" id="PTHR44099">
    <property type="entry name" value="RABCONNECTIN-3B, ISOFORM A"/>
    <property type="match status" value="1"/>
</dbReference>
<organism evidence="1 2">
    <name type="scientific">Rotaria magnacalcarata</name>
    <dbReference type="NCBI Taxonomy" id="392030"/>
    <lineage>
        <taxon>Eukaryota</taxon>
        <taxon>Metazoa</taxon>
        <taxon>Spiralia</taxon>
        <taxon>Gnathifera</taxon>
        <taxon>Rotifera</taxon>
        <taxon>Eurotatoria</taxon>
        <taxon>Bdelloidea</taxon>
        <taxon>Philodinida</taxon>
        <taxon>Philodinidae</taxon>
        <taxon>Rotaria</taxon>
    </lineage>
</organism>
<dbReference type="Proteomes" id="UP000681967">
    <property type="component" value="Unassembled WGS sequence"/>
</dbReference>
<dbReference type="EMBL" id="CAJOBH010003929">
    <property type="protein sequence ID" value="CAF3971572.1"/>
    <property type="molecule type" value="Genomic_DNA"/>
</dbReference>
<dbReference type="InterPro" id="IPR036322">
    <property type="entry name" value="WD40_repeat_dom_sf"/>
</dbReference>
<dbReference type="GO" id="GO:0005737">
    <property type="term" value="C:cytoplasm"/>
    <property type="evidence" value="ECO:0007669"/>
    <property type="project" value="TreeGrafter"/>
</dbReference>
<sequence>MASSSRILLPFALWPESPPSLSVSSLFINFASDDLITGTNDGFIVCWKILSDHQKIIPRLMLIGHTNQVAFIVASLSTHQIEQFVSISDNDGEIKLWNNQDGHCIEHIRTNLKHRSVQ</sequence>
<gene>
    <name evidence="1" type="ORF">BYL167_LOCUS12109</name>
</gene>
<dbReference type="InterPro" id="IPR015943">
    <property type="entry name" value="WD40/YVTN_repeat-like_dom_sf"/>
</dbReference>
<dbReference type="AlphaFoldDB" id="A0A8S2MU96"/>
<dbReference type="InterPro" id="IPR049916">
    <property type="entry name" value="WDR72-like"/>
</dbReference>
<feature type="non-terminal residue" evidence="1">
    <location>
        <position position="1"/>
    </location>
</feature>
<evidence type="ECO:0000313" key="1">
    <source>
        <dbReference type="EMBL" id="CAF3971572.1"/>
    </source>
</evidence>
<protein>
    <submittedName>
        <fullName evidence="1">Uncharacterized protein</fullName>
    </submittedName>
</protein>
<name>A0A8S2MU96_9BILA</name>
<dbReference type="SUPFAM" id="SSF50978">
    <property type="entry name" value="WD40 repeat-like"/>
    <property type="match status" value="1"/>
</dbReference>
<proteinExistence type="predicted"/>